<dbReference type="InterPro" id="IPR052345">
    <property type="entry name" value="Rad_response_metalloprotease"/>
</dbReference>
<dbReference type="PANTHER" id="PTHR43236:SF1">
    <property type="entry name" value="BLL7220 PROTEIN"/>
    <property type="match status" value="1"/>
</dbReference>
<gene>
    <name evidence="3" type="ORF">GGQ99_000164</name>
</gene>
<keyword evidence="4" id="KW-1185">Reference proteome</keyword>
<evidence type="ECO:0000256" key="1">
    <source>
        <dbReference type="ARBA" id="ARBA00007227"/>
    </source>
</evidence>
<proteinExistence type="inferred from homology"/>
<feature type="domain" description="HTH cro/C1-type" evidence="2">
    <location>
        <begin position="13"/>
        <end position="67"/>
    </location>
</feature>
<organism evidence="3 4">
    <name type="scientific">Aminobacter niigataensis</name>
    <dbReference type="NCBI Taxonomy" id="83265"/>
    <lineage>
        <taxon>Bacteria</taxon>
        <taxon>Pseudomonadati</taxon>
        <taxon>Pseudomonadota</taxon>
        <taxon>Alphaproteobacteria</taxon>
        <taxon>Hyphomicrobiales</taxon>
        <taxon>Phyllobacteriaceae</taxon>
        <taxon>Aminobacter</taxon>
    </lineage>
</organism>
<name>A0ABR6KVA4_9HYPH</name>
<dbReference type="SUPFAM" id="SSF47413">
    <property type="entry name" value="lambda repressor-like DNA-binding domains"/>
    <property type="match status" value="1"/>
</dbReference>
<sequence length="372" mass="41771">MQHNGLRFDGEQLRLARLTFGLSLEQIATEVSATRQYIHQLETGARSPADGMIEALADALGVQSKFFFMTGASNVGPEQCHFRKQLTTPASVTSQVLARGTLLDRLAEQLGHRLSLPSVNFPDIPVDSLDDVERAAEETRRYWRLGSDGPITNMTRVVENAGAIVTYFHGLSERVDALSMDRPRPIIVRSDAKASLCRQRFDLAHECGHLVMHRGVETGDKRTETQAHFFAGAFLFPRGAFLRDYPRGRSLNWAVLFQLKLRWKISVRAMVRRAFDLGVIDAAQYRTANIQIVKTGQAKNEKYDDKLPLDQPELLDKAIDFLSKNSHHGLHTLADDMGFASGMFKLLTGNSLHSVRPIFDDPKVIMLDSRKR</sequence>
<dbReference type="Pfam" id="PF13560">
    <property type="entry name" value="HTH_31"/>
    <property type="match status" value="1"/>
</dbReference>
<dbReference type="InterPro" id="IPR010359">
    <property type="entry name" value="IrrE_HExxH"/>
</dbReference>
<accession>A0ABR6KVA4</accession>
<comment type="caution">
    <text evidence="3">The sequence shown here is derived from an EMBL/GenBank/DDBJ whole genome shotgun (WGS) entry which is preliminary data.</text>
</comment>
<dbReference type="Proteomes" id="UP000539538">
    <property type="component" value="Unassembled WGS sequence"/>
</dbReference>
<reference evidence="3 4" key="1">
    <citation type="submission" date="2020-08" db="EMBL/GenBank/DDBJ databases">
        <title>Genomic Encyclopedia of Type Strains, Phase IV (KMG-IV): sequencing the most valuable type-strain genomes for metagenomic binning, comparative biology and taxonomic classification.</title>
        <authorList>
            <person name="Goeker M."/>
        </authorList>
    </citation>
    <scope>NUCLEOTIDE SEQUENCE [LARGE SCALE GENOMIC DNA]</scope>
    <source>
        <strain evidence="3 4">DSM 7050</strain>
    </source>
</reference>
<dbReference type="PANTHER" id="PTHR43236">
    <property type="entry name" value="ANTITOXIN HIGA1"/>
    <property type="match status" value="1"/>
</dbReference>
<protein>
    <submittedName>
        <fullName evidence="3">Zn-dependent peptidase ImmA (M78 family)/transcriptional regulator with XRE-family HTH domain</fullName>
    </submittedName>
</protein>
<dbReference type="CDD" id="cd00093">
    <property type="entry name" value="HTH_XRE"/>
    <property type="match status" value="1"/>
</dbReference>
<comment type="similarity">
    <text evidence="1">Belongs to the short-chain fatty acyl-CoA assimilation regulator (ScfR) family.</text>
</comment>
<dbReference type="EMBL" id="JACHOT010000001">
    <property type="protein sequence ID" value="MBB4648442.1"/>
    <property type="molecule type" value="Genomic_DNA"/>
</dbReference>
<dbReference type="RefSeq" id="WP_183259995.1">
    <property type="nucleotide sequence ID" value="NZ_BAAAVZ010000008.1"/>
</dbReference>
<dbReference type="InterPro" id="IPR010982">
    <property type="entry name" value="Lambda_DNA-bd_dom_sf"/>
</dbReference>
<dbReference type="Gene3D" id="1.10.10.2910">
    <property type="match status" value="1"/>
</dbReference>
<evidence type="ECO:0000313" key="4">
    <source>
        <dbReference type="Proteomes" id="UP000539538"/>
    </source>
</evidence>
<evidence type="ECO:0000259" key="2">
    <source>
        <dbReference type="PROSITE" id="PS50943"/>
    </source>
</evidence>
<evidence type="ECO:0000313" key="3">
    <source>
        <dbReference type="EMBL" id="MBB4648442.1"/>
    </source>
</evidence>
<dbReference type="PROSITE" id="PS50943">
    <property type="entry name" value="HTH_CROC1"/>
    <property type="match status" value="1"/>
</dbReference>
<dbReference type="SMART" id="SM00530">
    <property type="entry name" value="HTH_XRE"/>
    <property type="match status" value="1"/>
</dbReference>
<dbReference type="Pfam" id="PF06114">
    <property type="entry name" value="Peptidase_M78"/>
    <property type="match status" value="1"/>
</dbReference>
<dbReference type="Gene3D" id="1.10.260.40">
    <property type="entry name" value="lambda repressor-like DNA-binding domains"/>
    <property type="match status" value="1"/>
</dbReference>
<dbReference type="InterPro" id="IPR001387">
    <property type="entry name" value="Cro/C1-type_HTH"/>
</dbReference>